<evidence type="ECO:0000313" key="2">
    <source>
        <dbReference type="EMBL" id="MFC3862577.1"/>
    </source>
</evidence>
<evidence type="ECO:0000313" key="3">
    <source>
        <dbReference type="Proteomes" id="UP001595748"/>
    </source>
</evidence>
<evidence type="ECO:0000259" key="1">
    <source>
        <dbReference type="Pfam" id="PF16242"/>
    </source>
</evidence>
<dbReference type="SUPFAM" id="SSF50475">
    <property type="entry name" value="FMN-binding split barrel"/>
    <property type="match status" value="1"/>
</dbReference>
<proteinExistence type="predicted"/>
<dbReference type="InterPro" id="IPR012349">
    <property type="entry name" value="Split_barrel_FMN-bd"/>
</dbReference>
<dbReference type="Gene3D" id="2.30.110.10">
    <property type="entry name" value="Electron Transport, Fmn-binding Protein, Chain A"/>
    <property type="match status" value="1"/>
</dbReference>
<keyword evidence="3" id="KW-1185">Reference proteome</keyword>
<dbReference type="Proteomes" id="UP001595748">
    <property type="component" value="Unassembled WGS sequence"/>
</dbReference>
<organism evidence="2 3">
    <name type="scientific">Deinococcus antarcticus</name>
    <dbReference type="NCBI Taxonomy" id="1298767"/>
    <lineage>
        <taxon>Bacteria</taxon>
        <taxon>Thermotogati</taxon>
        <taxon>Deinococcota</taxon>
        <taxon>Deinococci</taxon>
        <taxon>Deinococcales</taxon>
        <taxon>Deinococcaceae</taxon>
        <taxon>Deinococcus</taxon>
    </lineage>
</organism>
<dbReference type="PANTHER" id="PTHR34818">
    <property type="entry name" value="PROTEIN BLI-3"/>
    <property type="match status" value="1"/>
</dbReference>
<reference evidence="3" key="1">
    <citation type="journal article" date="2019" name="Int. J. Syst. Evol. Microbiol.">
        <title>The Global Catalogue of Microorganisms (GCM) 10K type strain sequencing project: providing services to taxonomists for standard genome sequencing and annotation.</title>
        <authorList>
            <consortium name="The Broad Institute Genomics Platform"/>
            <consortium name="The Broad Institute Genome Sequencing Center for Infectious Disease"/>
            <person name="Wu L."/>
            <person name="Ma J."/>
        </authorList>
    </citation>
    <scope>NUCLEOTIDE SEQUENCE [LARGE SCALE GENOMIC DNA]</scope>
    <source>
        <strain evidence="3">CCTCC AB 2013263</strain>
    </source>
</reference>
<sequence length="143" mass="16118">MTNKSLQTLAKKMAGINIASFNTQGAYGWMSARPMSNNGEVEYDGTSYYFAFEDSSVVKDIRRDDKVALAFENGKGLYVTVKGKATLTEDKARMVEHWTPALDEWFKDGVETEGVVMIRVDARHIRYWDTSAGQMDMGEIDLK</sequence>
<dbReference type="PANTHER" id="PTHR34818:SF1">
    <property type="entry name" value="PROTEIN BLI-3"/>
    <property type="match status" value="1"/>
</dbReference>
<dbReference type="InterPro" id="IPR052917">
    <property type="entry name" value="Stress-Dev_Protein"/>
</dbReference>
<gene>
    <name evidence="2" type="ORF">ACFOPQ_17575</name>
</gene>
<dbReference type="RefSeq" id="WP_380080521.1">
    <property type="nucleotide sequence ID" value="NZ_JBHRZF010000203.1"/>
</dbReference>
<feature type="domain" description="General stress protein FMN-binding split barrel" evidence="1">
    <location>
        <begin position="6"/>
        <end position="136"/>
    </location>
</feature>
<dbReference type="EMBL" id="JBHRZF010000203">
    <property type="protein sequence ID" value="MFC3862577.1"/>
    <property type="molecule type" value="Genomic_DNA"/>
</dbReference>
<protein>
    <submittedName>
        <fullName evidence="2">Pyridoxamine 5'-phosphate oxidase family protein</fullName>
    </submittedName>
</protein>
<dbReference type="Pfam" id="PF16242">
    <property type="entry name" value="Pyrid_ox_like"/>
    <property type="match status" value="1"/>
</dbReference>
<accession>A0ABV8AEA0</accession>
<name>A0ABV8AEA0_9DEIO</name>
<comment type="caution">
    <text evidence="2">The sequence shown here is derived from an EMBL/GenBank/DDBJ whole genome shotgun (WGS) entry which is preliminary data.</text>
</comment>
<dbReference type="InterPro" id="IPR038725">
    <property type="entry name" value="YdaG_split_barrel_FMN-bd"/>
</dbReference>